<dbReference type="AlphaFoldDB" id="A0A2V5KA78"/>
<sequence length="149" mass="16194">MYIALAVFAGLLGLFVTGAAVFTAWAYYASRKSGAAAPEGEPNRPDAAGGPEGPPASWFLRWTVADYAALFLFGFGVVFLLADLTGLSADREQYQYPPYHYAYLLCGFVFSFMGMLFTIVRLAMVIRLAGRASSPGHHAYKPHQAQQAE</sequence>
<feature type="transmembrane region" description="Helical" evidence="1">
    <location>
        <begin position="67"/>
        <end position="89"/>
    </location>
</feature>
<protein>
    <submittedName>
        <fullName evidence="2">Uncharacterized protein</fullName>
    </submittedName>
</protein>
<evidence type="ECO:0000313" key="3">
    <source>
        <dbReference type="Proteomes" id="UP000247476"/>
    </source>
</evidence>
<dbReference type="RefSeq" id="WP_110839023.1">
    <property type="nucleotide sequence ID" value="NZ_QJVJ01000002.1"/>
</dbReference>
<gene>
    <name evidence="2" type="ORF">DLM86_05850</name>
</gene>
<comment type="caution">
    <text evidence="2">The sequence shown here is derived from an EMBL/GenBank/DDBJ whole genome shotgun (WGS) entry which is preliminary data.</text>
</comment>
<reference evidence="2 3" key="1">
    <citation type="submission" date="2018-05" db="EMBL/GenBank/DDBJ databases">
        <title>Paenibacillus flagellatus sp. nov., isolated from selenium mineral soil.</title>
        <authorList>
            <person name="Dai X."/>
        </authorList>
    </citation>
    <scope>NUCLEOTIDE SEQUENCE [LARGE SCALE GENOMIC DNA]</scope>
    <source>
        <strain evidence="2 3">DXL2</strain>
    </source>
</reference>
<evidence type="ECO:0000256" key="1">
    <source>
        <dbReference type="SAM" id="Phobius"/>
    </source>
</evidence>
<keyword evidence="1" id="KW-1133">Transmembrane helix</keyword>
<evidence type="ECO:0000313" key="2">
    <source>
        <dbReference type="EMBL" id="PYI56495.1"/>
    </source>
</evidence>
<dbReference type="Proteomes" id="UP000247476">
    <property type="component" value="Unassembled WGS sequence"/>
</dbReference>
<proteinExistence type="predicted"/>
<keyword evidence="3" id="KW-1185">Reference proteome</keyword>
<organism evidence="2 3">
    <name type="scientific">Paenibacillus flagellatus</name>
    <dbReference type="NCBI Taxonomy" id="2211139"/>
    <lineage>
        <taxon>Bacteria</taxon>
        <taxon>Bacillati</taxon>
        <taxon>Bacillota</taxon>
        <taxon>Bacilli</taxon>
        <taxon>Bacillales</taxon>
        <taxon>Paenibacillaceae</taxon>
        <taxon>Paenibacillus</taxon>
    </lineage>
</organism>
<name>A0A2V5KA78_9BACL</name>
<keyword evidence="1" id="KW-0812">Transmembrane</keyword>
<feature type="transmembrane region" description="Helical" evidence="1">
    <location>
        <begin position="101"/>
        <end position="126"/>
    </location>
</feature>
<keyword evidence="1" id="KW-0472">Membrane</keyword>
<accession>A0A2V5KA78</accession>
<dbReference type="OrthoDB" id="2616762at2"/>
<dbReference type="EMBL" id="QJVJ01000002">
    <property type="protein sequence ID" value="PYI56495.1"/>
    <property type="molecule type" value="Genomic_DNA"/>
</dbReference>